<proteinExistence type="inferred from homology"/>
<dbReference type="AlphaFoldDB" id="A0A8S1H3S1"/>
<evidence type="ECO:0000256" key="6">
    <source>
        <dbReference type="ARBA" id="ARBA00022989"/>
    </source>
</evidence>
<evidence type="ECO:0000313" key="16">
    <source>
        <dbReference type="Proteomes" id="UP000835052"/>
    </source>
</evidence>
<keyword evidence="10" id="KW-0325">Glycoprotein</keyword>
<dbReference type="Proteomes" id="UP000835052">
    <property type="component" value="Unassembled WGS sequence"/>
</dbReference>
<dbReference type="Gene3D" id="2.60.470.10">
    <property type="entry name" value="Acid-sensing ion channels like domains"/>
    <property type="match status" value="1"/>
</dbReference>
<keyword evidence="11 13" id="KW-0739">Sodium transport</keyword>
<evidence type="ECO:0000256" key="8">
    <source>
        <dbReference type="ARBA" id="ARBA00023065"/>
    </source>
</evidence>
<dbReference type="Gene3D" id="1.10.287.770">
    <property type="entry name" value="YojJ-like"/>
    <property type="match status" value="1"/>
</dbReference>
<evidence type="ECO:0000256" key="2">
    <source>
        <dbReference type="ARBA" id="ARBA00007193"/>
    </source>
</evidence>
<evidence type="ECO:0000313" key="15">
    <source>
        <dbReference type="EMBL" id="CAD6189853.1"/>
    </source>
</evidence>
<dbReference type="PRINTS" id="PR01078">
    <property type="entry name" value="AMINACHANNEL"/>
</dbReference>
<keyword evidence="9 14" id="KW-0472">Membrane</keyword>
<dbReference type="GO" id="GO:0005886">
    <property type="term" value="C:plasma membrane"/>
    <property type="evidence" value="ECO:0007669"/>
    <property type="project" value="TreeGrafter"/>
</dbReference>
<dbReference type="PANTHER" id="PTHR11690:SF273">
    <property type="entry name" value="DEGENERIN LIKE-RELATED"/>
    <property type="match status" value="1"/>
</dbReference>
<keyword evidence="7" id="KW-0915">Sodium</keyword>
<evidence type="ECO:0000256" key="10">
    <source>
        <dbReference type="ARBA" id="ARBA00023180"/>
    </source>
</evidence>
<evidence type="ECO:0000256" key="3">
    <source>
        <dbReference type="ARBA" id="ARBA00022448"/>
    </source>
</evidence>
<keyword evidence="8 13" id="KW-0406">Ion transport</keyword>
<comment type="caution">
    <text evidence="15">The sequence shown here is derived from an EMBL/GenBank/DDBJ whole genome shotgun (WGS) entry which is preliminary data.</text>
</comment>
<dbReference type="PANTHER" id="PTHR11690">
    <property type="entry name" value="AMILORIDE-SENSITIVE SODIUM CHANNEL-RELATED"/>
    <property type="match status" value="1"/>
</dbReference>
<evidence type="ECO:0000256" key="7">
    <source>
        <dbReference type="ARBA" id="ARBA00023053"/>
    </source>
</evidence>
<keyword evidence="16" id="KW-1185">Reference proteome</keyword>
<evidence type="ECO:0000256" key="9">
    <source>
        <dbReference type="ARBA" id="ARBA00023136"/>
    </source>
</evidence>
<evidence type="ECO:0000256" key="1">
    <source>
        <dbReference type="ARBA" id="ARBA00004141"/>
    </source>
</evidence>
<feature type="transmembrane region" description="Helical" evidence="14">
    <location>
        <begin position="80"/>
        <end position="101"/>
    </location>
</feature>
<keyword evidence="4 13" id="KW-0894">Sodium channel</keyword>
<name>A0A8S1H3S1_9PELO</name>
<comment type="similarity">
    <text evidence="2 13">Belongs to the amiloride-sensitive sodium channel (TC 1.A.6) family.</text>
</comment>
<evidence type="ECO:0000256" key="11">
    <source>
        <dbReference type="ARBA" id="ARBA00023201"/>
    </source>
</evidence>
<organism evidence="15 16">
    <name type="scientific">Caenorhabditis auriculariae</name>
    <dbReference type="NCBI Taxonomy" id="2777116"/>
    <lineage>
        <taxon>Eukaryota</taxon>
        <taxon>Metazoa</taxon>
        <taxon>Ecdysozoa</taxon>
        <taxon>Nematoda</taxon>
        <taxon>Chromadorea</taxon>
        <taxon>Rhabditida</taxon>
        <taxon>Rhabditina</taxon>
        <taxon>Rhabditomorpha</taxon>
        <taxon>Rhabditoidea</taxon>
        <taxon>Rhabditidae</taxon>
        <taxon>Peloderinae</taxon>
        <taxon>Caenorhabditis</taxon>
    </lineage>
</organism>
<evidence type="ECO:0000256" key="4">
    <source>
        <dbReference type="ARBA" id="ARBA00022461"/>
    </source>
</evidence>
<keyword evidence="5 13" id="KW-0812">Transmembrane</keyword>
<keyword evidence="3 13" id="KW-0813">Transport</keyword>
<dbReference type="EMBL" id="CAJGYM010000012">
    <property type="protein sequence ID" value="CAD6189853.1"/>
    <property type="molecule type" value="Genomic_DNA"/>
</dbReference>
<gene>
    <name evidence="15" type="ORF">CAUJ_LOCUS5772</name>
</gene>
<keyword evidence="6 14" id="KW-1133">Transmembrane helix</keyword>
<dbReference type="OrthoDB" id="8065060at2759"/>
<comment type="subcellular location">
    <subcellularLocation>
        <location evidence="1">Membrane</location>
        <topology evidence="1">Multi-pass membrane protein</topology>
    </subcellularLocation>
</comment>
<keyword evidence="12 13" id="KW-0407">Ion channel</keyword>
<accession>A0A8S1H3S1</accession>
<evidence type="ECO:0000256" key="12">
    <source>
        <dbReference type="ARBA" id="ARBA00023303"/>
    </source>
</evidence>
<reference evidence="15" key="1">
    <citation type="submission" date="2020-10" db="EMBL/GenBank/DDBJ databases">
        <authorList>
            <person name="Kikuchi T."/>
        </authorList>
    </citation>
    <scope>NUCLEOTIDE SEQUENCE</scope>
    <source>
        <strain evidence="15">NKZ352</strain>
    </source>
</reference>
<feature type="transmembrane region" description="Helical" evidence="14">
    <location>
        <begin position="478"/>
        <end position="504"/>
    </location>
</feature>
<protein>
    <submittedName>
        <fullName evidence="15">Uncharacterized protein</fullName>
    </submittedName>
</protein>
<evidence type="ECO:0000256" key="14">
    <source>
        <dbReference type="SAM" id="Phobius"/>
    </source>
</evidence>
<dbReference type="Pfam" id="PF00858">
    <property type="entry name" value="ASC"/>
    <property type="match status" value="1"/>
</dbReference>
<dbReference type="GO" id="GO:0015280">
    <property type="term" value="F:ligand-gated sodium channel activity"/>
    <property type="evidence" value="ECO:0007669"/>
    <property type="project" value="TreeGrafter"/>
</dbReference>
<evidence type="ECO:0000256" key="5">
    <source>
        <dbReference type="ARBA" id="ARBA00022692"/>
    </source>
</evidence>
<dbReference type="InterPro" id="IPR001873">
    <property type="entry name" value="ENaC"/>
</dbReference>
<evidence type="ECO:0000256" key="13">
    <source>
        <dbReference type="RuleBase" id="RU000679"/>
    </source>
</evidence>
<sequence length="562" mass="63610">MWKCDNDGFVTDGDDILVRFETQNREVNSNTESSTAHVGRLNEESHVEGKDAFQRETKHFTETTTMHGPKRIFQGKSWAMFFWAIAVVCAMGLLILQVYILTSTYLSQPIISQVTFVLSEDGMEFPLVTFCNLNPVRKAYALQMNSTGDVPPHLLEYLMYYNDDALSLYGGSDPQSLHEGDEELRVYQKLYPNFTADKFYFNSGFDCCQYAKPSLTSLGKCYTLDLLNSDKEWMHEQVEPGIAAGLQVILDARVDEQFDGTDGHAPLFTNSFVDGYRYFVHPANTIPYLASDEITVSPNSVAYSAISSDRFVLLPSNEGGNCSDEWPQGYSTDIPYSASNCAYLCKARYFVENCGCSPAVYNLNRKFTTCTPYETYVCMDAKMRVVHNGSVNIEMPPCKECDKECSSLIYRAYNSYGNGLSMGAMTYLNKKNSSWTTKYMRANFQIINVFFRDMSYTEYNQVADYSITQLLSDIGGNMGMFLGMSVITITEILMYFSKMFWIGLSSKRRDYMYNKKHKEQNREIAIDETITNFKAISSQASLGTSPHIVAPLDPIQLSKSSH</sequence>